<dbReference type="Proteomes" id="UP000325945">
    <property type="component" value="Unassembled WGS sequence"/>
</dbReference>
<evidence type="ECO:0000313" key="1">
    <source>
        <dbReference type="EMBL" id="KAE8331699.1"/>
    </source>
</evidence>
<protein>
    <submittedName>
        <fullName evidence="1">Uncharacterized protein</fullName>
    </submittedName>
</protein>
<sequence length="91" mass="10159">MGKTQWGLLIGKKLPIGRSRQDSHTTRSSLWTSNHHRWFAGTPSGPMVVSPSQGMDLCLKTTPIRIWASISPDPYIPPSGDAHRFHPPCQR</sequence>
<accession>A0A5N6XHW1</accession>
<dbReference type="AlphaFoldDB" id="A0A5N6XHW1"/>
<name>A0A5N6XHW1_9EURO</name>
<proteinExistence type="predicted"/>
<reference evidence="2" key="1">
    <citation type="submission" date="2019-04" db="EMBL/GenBank/DDBJ databases">
        <title>Friends and foes A comparative genomics studyof 23 Aspergillus species from section Flavi.</title>
        <authorList>
            <consortium name="DOE Joint Genome Institute"/>
            <person name="Kjaerbolling I."/>
            <person name="Vesth T."/>
            <person name="Frisvad J.C."/>
            <person name="Nybo J.L."/>
            <person name="Theobald S."/>
            <person name="Kildgaard S."/>
            <person name="Isbrandt T."/>
            <person name="Kuo A."/>
            <person name="Sato A."/>
            <person name="Lyhne E.K."/>
            <person name="Kogle M.E."/>
            <person name="Wiebenga A."/>
            <person name="Kun R.S."/>
            <person name="Lubbers R.J."/>
            <person name="Makela M.R."/>
            <person name="Barry K."/>
            <person name="Chovatia M."/>
            <person name="Clum A."/>
            <person name="Daum C."/>
            <person name="Haridas S."/>
            <person name="He G."/>
            <person name="LaButti K."/>
            <person name="Lipzen A."/>
            <person name="Mondo S."/>
            <person name="Riley R."/>
            <person name="Salamov A."/>
            <person name="Simmons B.A."/>
            <person name="Magnuson J.K."/>
            <person name="Henrissat B."/>
            <person name="Mortensen U.H."/>
            <person name="Larsen T.O."/>
            <person name="Devries R.P."/>
            <person name="Grigoriev I.V."/>
            <person name="Machida M."/>
            <person name="Baker S.E."/>
            <person name="Andersen M.R."/>
        </authorList>
    </citation>
    <scope>NUCLEOTIDE SEQUENCE [LARGE SCALE GENOMIC DNA]</scope>
    <source>
        <strain evidence="2">CBS 130017</strain>
    </source>
</reference>
<keyword evidence="2" id="KW-1185">Reference proteome</keyword>
<evidence type="ECO:0000313" key="2">
    <source>
        <dbReference type="Proteomes" id="UP000325945"/>
    </source>
</evidence>
<dbReference type="EMBL" id="ML741768">
    <property type="protein sequence ID" value="KAE8331699.1"/>
    <property type="molecule type" value="Genomic_DNA"/>
</dbReference>
<organism evidence="1 2">
    <name type="scientific">Aspergillus sergii</name>
    <dbReference type="NCBI Taxonomy" id="1034303"/>
    <lineage>
        <taxon>Eukaryota</taxon>
        <taxon>Fungi</taxon>
        <taxon>Dikarya</taxon>
        <taxon>Ascomycota</taxon>
        <taxon>Pezizomycotina</taxon>
        <taxon>Eurotiomycetes</taxon>
        <taxon>Eurotiomycetidae</taxon>
        <taxon>Eurotiales</taxon>
        <taxon>Aspergillaceae</taxon>
        <taxon>Aspergillus</taxon>
        <taxon>Aspergillus subgen. Circumdati</taxon>
    </lineage>
</organism>
<gene>
    <name evidence="1" type="ORF">BDV39DRAFT_168409</name>
</gene>